<evidence type="ECO:0000256" key="3">
    <source>
        <dbReference type="ARBA" id="ARBA00022741"/>
    </source>
</evidence>
<sequence length="320" mass="34877">MSEVITIGEPVVTFAATDPDVSLAKAENFKKILGGAELNVAIGIRRLGHSVDYFSQVGTDPLGDYVIDTIKNHQIGTEHISRDSEHFTGHQLKQLVTVGDPKTFNYRKDSAASHLQSHALEDIDLSDVKFAHMSGIFPAISATAEKSFRVLYEKLHQNKIPTTFDPNLRPSLWGDQERMIRTINELATNADIVLPGVDEGEILMGSRDPEKIADFYLKSPKTSVVMVKVGAKGAFVKTKKQSGQLIPGFKVDQVVDTVGAGDGFALGVITALLEGKSLELAALRGNAVGAMQVQVLGDNEGYPTREKLLQFYKKQGVEEK</sequence>
<dbReference type="Gene3D" id="3.40.1190.20">
    <property type="match status" value="1"/>
</dbReference>
<dbReference type="OrthoDB" id="9813569at2"/>
<dbReference type="PANTHER" id="PTHR43085">
    <property type="entry name" value="HEXOKINASE FAMILY MEMBER"/>
    <property type="match status" value="1"/>
</dbReference>
<proteinExistence type="inferred from homology"/>
<reference evidence="7 8" key="1">
    <citation type="journal article" date="2015" name="Genome Announc.">
        <title>Expanding the biotechnology potential of lactobacilli through comparative genomics of 213 strains and associated genera.</title>
        <authorList>
            <person name="Sun Z."/>
            <person name="Harris H.M."/>
            <person name="McCann A."/>
            <person name="Guo C."/>
            <person name="Argimon S."/>
            <person name="Zhang W."/>
            <person name="Yang X."/>
            <person name="Jeffery I.B."/>
            <person name="Cooney J.C."/>
            <person name="Kagawa T.F."/>
            <person name="Liu W."/>
            <person name="Song Y."/>
            <person name="Salvetti E."/>
            <person name="Wrobel A."/>
            <person name="Rasinkangas P."/>
            <person name="Parkhill J."/>
            <person name="Rea M.C."/>
            <person name="O'Sullivan O."/>
            <person name="Ritari J."/>
            <person name="Douillard F.P."/>
            <person name="Paul Ross R."/>
            <person name="Yang R."/>
            <person name="Briner A.E."/>
            <person name="Felis G.E."/>
            <person name="de Vos W.M."/>
            <person name="Barrangou R."/>
            <person name="Klaenhammer T.R."/>
            <person name="Caufield P.W."/>
            <person name="Cui Y."/>
            <person name="Zhang H."/>
            <person name="O'Toole P.W."/>
        </authorList>
    </citation>
    <scope>NUCLEOTIDE SEQUENCE [LARGE SCALE GENOMIC DNA]</scope>
    <source>
        <strain evidence="7 8">DSM 20634</strain>
    </source>
</reference>
<dbReference type="EMBL" id="AYYY01000021">
    <property type="protein sequence ID" value="KRM61762.1"/>
    <property type="molecule type" value="Genomic_DNA"/>
</dbReference>
<dbReference type="RefSeq" id="WP_057778319.1">
    <property type="nucleotide sequence ID" value="NZ_AYYY01000021.1"/>
</dbReference>
<dbReference type="InterPro" id="IPR029056">
    <property type="entry name" value="Ribokinase-like"/>
</dbReference>
<keyword evidence="5" id="KW-0067">ATP-binding</keyword>
<evidence type="ECO:0000313" key="8">
    <source>
        <dbReference type="Proteomes" id="UP000051733"/>
    </source>
</evidence>
<organism evidence="7 8">
    <name type="scientific">Paucilactobacillus vaccinostercus DSM 20634</name>
    <dbReference type="NCBI Taxonomy" id="1423813"/>
    <lineage>
        <taxon>Bacteria</taxon>
        <taxon>Bacillati</taxon>
        <taxon>Bacillota</taxon>
        <taxon>Bacilli</taxon>
        <taxon>Lactobacillales</taxon>
        <taxon>Lactobacillaceae</taxon>
        <taxon>Paucilactobacillus</taxon>
    </lineage>
</organism>
<dbReference type="SUPFAM" id="SSF53613">
    <property type="entry name" value="Ribokinase-like"/>
    <property type="match status" value="1"/>
</dbReference>
<keyword evidence="2" id="KW-0808">Transferase</keyword>
<dbReference type="PANTHER" id="PTHR43085:SF1">
    <property type="entry name" value="PSEUDOURIDINE KINASE-RELATED"/>
    <property type="match status" value="1"/>
</dbReference>
<gene>
    <name evidence="7" type="ORF">FC26_GL001329</name>
</gene>
<protein>
    <submittedName>
        <fullName evidence="7">2-dehydro-3-deoxygluconokinase</fullName>
    </submittedName>
</protein>
<dbReference type="GO" id="GO:0005524">
    <property type="term" value="F:ATP binding"/>
    <property type="evidence" value="ECO:0007669"/>
    <property type="project" value="UniProtKB-KW"/>
</dbReference>
<dbReference type="InterPro" id="IPR011611">
    <property type="entry name" value="PfkB_dom"/>
</dbReference>
<dbReference type="InterPro" id="IPR050306">
    <property type="entry name" value="PfkB_Carbo_kinase"/>
</dbReference>
<accession>A0A0R2A5Z9</accession>
<comment type="caution">
    <text evidence="7">The sequence shown here is derived from an EMBL/GenBank/DDBJ whole genome shotgun (WGS) entry which is preliminary data.</text>
</comment>
<evidence type="ECO:0000256" key="4">
    <source>
        <dbReference type="ARBA" id="ARBA00022777"/>
    </source>
</evidence>
<dbReference type="AlphaFoldDB" id="A0A0R2A5Z9"/>
<comment type="similarity">
    <text evidence="1">Belongs to the carbohydrate kinase PfkB family.</text>
</comment>
<keyword evidence="4 7" id="KW-0418">Kinase</keyword>
<name>A0A0R2A5Z9_9LACO</name>
<feature type="domain" description="Carbohydrate kinase PfkB" evidence="6">
    <location>
        <begin position="1"/>
        <end position="304"/>
    </location>
</feature>
<keyword evidence="3" id="KW-0547">Nucleotide-binding</keyword>
<dbReference type="CDD" id="cd01166">
    <property type="entry name" value="KdgK"/>
    <property type="match status" value="1"/>
</dbReference>
<evidence type="ECO:0000256" key="5">
    <source>
        <dbReference type="ARBA" id="ARBA00022840"/>
    </source>
</evidence>
<dbReference type="Proteomes" id="UP000051733">
    <property type="component" value="Unassembled WGS sequence"/>
</dbReference>
<keyword evidence="8" id="KW-1185">Reference proteome</keyword>
<dbReference type="PATRIC" id="fig|1423813.3.peg.1353"/>
<evidence type="ECO:0000256" key="2">
    <source>
        <dbReference type="ARBA" id="ARBA00022679"/>
    </source>
</evidence>
<evidence type="ECO:0000259" key="6">
    <source>
        <dbReference type="Pfam" id="PF00294"/>
    </source>
</evidence>
<evidence type="ECO:0000256" key="1">
    <source>
        <dbReference type="ARBA" id="ARBA00010688"/>
    </source>
</evidence>
<dbReference type="GO" id="GO:0016301">
    <property type="term" value="F:kinase activity"/>
    <property type="evidence" value="ECO:0007669"/>
    <property type="project" value="UniProtKB-KW"/>
</dbReference>
<dbReference type="Pfam" id="PF00294">
    <property type="entry name" value="PfkB"/>
    <property type="match status" value="1"/>
</dbReference>
<dbReference type="STRING" id="1423813.FC26_GL001329"/>
<evidence type="ECO:0000313" key="7">
    <source>
        <dbReference type="EMBL" id="KRM61762.1"/>
    </source>
</evidence>